<accession>A0A0F9EX23</accession>
<sequence length="140" mass="14179">QGKLAERLMQAGGMAKDRALLRRGSRKMQDGTLGTLGQSSDNTAEDGAMNIHIGDVVVSQTDPPPPPATPEATPPNVAPVVAGAGSLLKTALISAALIALPGVGVAIPWLAGAFDHPEPPAVVVDTDTDTQTSWAPAATN</sequence>
<keyword evidence="2" id="KW-0812">Transmembrane</keyword>
<proteinExistence type="predicted"/>
<feature type="compositionally biased region" description="Pro residues" evidence="1">
    <location>
        <begin position="62"/>
        <end position="76"/>
    </location>
</feature>
<keyword evidence="2" id="KW-1133">Transmembrane helix</keyword>
<feature type="non-terminal residue" evidence="3">
    <location>
        <position position="1"/>
    </location>
</feature>
<dbReference type="EMBL" id="LAZR01025792">
    <property type="protein sequence ID" value="KKL70786.1"/>
    <property type="molecule type" value="Genomic_DNA"/>
</dbReference>
<evidence type="ECO:0000313" key="3">
    <source>
        <dbReference type="EMBL" id="KKL70786.1"/>
    </source>
</evidence>
<comment type="caution">
    <text evidence="3">The sequence shown here is derived from an EMBL/GenBank/DDBJ whole genome shotgun (WGS) entry which is preliminary data.</text>
</comment>
<feature type="transmembrane region" description="Helical" evidence="2">
    <location>
        <begin position="91"/>
        <end position="111"/>
    </location>
</feature>
<reference evidence="3" key="1">
    <citation type="journal article" date="2015" name="Nature">
        <title>Complex archaea that bridge the gap between prokaryotes and eukaryotes.</title>
        <authorList>
            <person name="Spang A."/>
            <person name="Saw J.H."/>
            <person name="Jorgensen S.L."/>
            <person name="Zaremba-Niedzwiedzka K."/>
            <person name="Martijn J."/>
            <person name="Lind A.E."/>
            <person name="van Eijk R."/>
            <person name="Schleper C."/>
            <person name="Guy L."/>
            <person name="Ettema T.J."/>
        </authorList>
    </citation>
    <scope>NUCLEOTIDE SEQUENCE</scope>
</reference>
<keyword evidence="2" id="KW-0472">Membrane</keyword>
<evidence type="ECO:0000256" key="2">
    <source>
        <dbReference type="SAM" id="Phobius"/>
    </source>
</evidence>
<gene>
    <name evidence="3" type="ORF">LCGC14_2101390</name>
</gene>
<evidence type="ECO:0000256" key="1">
    <source>
        <dbReference type="SAM" id="MobiDB-lite"/>
    </source>
</evidence>
<protein>
    <submittedName>
        <fullName evidence="3">Uncharacterized protein</fullName>
    </submittedName>
</protein>
<feature type="region of interest" description="Disordered" evidence="1">
    <location>
        <begin position="22"/>
        <end position="76"/>
    </location>
</feature>
<dbReference type="AlphaFoldDB" id="A0A0F9EX23"/>
<organism evidence="3">
    <name type="scientific">marine sediment metagenome</name>
    <dbReference type="NCBI Taxonomy" id="412755"/>
    <lineage>
        <taxon>unclassified sequences</taxon>
        <taxon>metagenomes</taxon>
        <taxon>ecological metagenomes</taxon>
    </lineage>
</organism>
<name>A0A0F9EX23_9ZZZZ</name>